<keyword evidence="5" id="KW-0788">Thiol protease</keyword>
<dbReference type="PANTHER" id="PTHR12419">
    <property type="entry name" value="OTU DOMAIN CONTAINING PROTEIN"/>
    <property type="match status" value="1"/>
</dbReference>
<feature type="compositionally biased region" description="Polar residues" evidence="6">
    <location>
        <begin position="385"/>
        <end position="394"/>
    </location>
</feature>
<feature type="region of interest" description="Disordered" evidence="6">
    <location>
        <begin position="448"/>
        <end position="533"/>
    </location>
</feature>
<feature type="region of interest" description="Disordered" evidence="6">
    <location>
        <begin position="209"/>
        <end position="236"/>
    </location>
</feature>
<evidence type="ECO:0000256" key="5">
    <source>
        <dbReference type="ARBA" id="ARBA00022807"/>
    </source>
</evidence>
<feature type="region of interest" description="Disordered" evidence="6">
    <location>
        <begin position="863"/>
        <end position="891"/>
    </location>
</feature>
<feature type="compositionally biased region" description="Pro residues" evidence="6">
    <location>
        <begin position="576"/>
        <end position="587"/>
    </location>
</feature>
<dbReference type="EC" id="3.4.19.12" evidence="2"/>
<accession>A0ABU7A170</accession>
<feature type="region of interest" description="Disordered" evidence="6">
    <location>
        <begin position="1239"/>
        <end position="1289"/>
    </location>
</feature>
<dbReference type="Proteomes" id="UP001345963">
    <property type="component" value="Unassembled WGS sequence"/>
</dbReference>
<comment type="caution">
    <text evidence="8">The sequence shown here is derived from an EMBL/GenBank/DDBJ whole genome shotgun (WGS) entry which is preliminary data.</text>
</comment>
<feature type="compositionally biased region" description="Polar residues" evidence="6">
    <location>
        <begin position="691"/>
        <end position="703"/>
    </location>
</feature>
<keyword evidence="3" id="KW-0645">Protease</keyword>
<evidence type="ECO:0000256" key="2">
    <source>
        <dbReference type="ARBA" id="ARBA00012759"/>
    </source>
</evidence>
<feature type="region of interest" description="Disordered" evidence="6">
    <location>
        <begin position="1163"/>
        <end position="1189"/>
    </location>
</feature>
<dbReference type="SMART" id="SM00333">
    <property type="entry name" value="TUDOR"/>
    <property type="match status" value="1"/>
</dbReference>
<feature type="compositionally biased region" description="Low complexity" evidence="6">
    <location>
        <begin position="785"/>
        <end position="818"/>
    </location>
</feature>
<evidence type="ECO:0000256" key="3">
    <source>
        <dbReference type="ARBA" id="ARBA00022670"/>
    </source>
</evidence>
<dbReference type="SUPFAM" id="SSF63748">
    <property type="entry name" value="Tudor/PWWP/MBT"/>
    <property type="match status" value="1"/>
</dbReference>
<feature type="compositionally biased region" description="Pro residues" evidence="6">
    <location>
        <begin position="957"/>
        <end position="966"/>
    </location>
</feature>
<keyword evidence="4" id="KW-0833">Ubl conjugation pathway</keyword>
<feature type="compositionally biased region" description="Pro residues" evidence="6">
    <location>
        <begin position="936"/>
        <end position="949"/>
    </location>
</feature>
<keyword evidence="5" id="KW-0378">Hydrolase</keyword>
<feature type="region of interest" description="Disordered" evidence="6">
    <location>
        <begin position="569"/>
        <end position="588"/>
    </location>
</feature>
<feature type="compositionally biased region" description="Polar residues" evidence="6">
    <location>
        <begin position="987"/>
        <end position="996"/>
    </location>
</feature>
<feature type="compositionally biased region" description="Polar residues" evidence="6">
    <location>
        <begin position="718"/>
        <end position="753"/>
    </location>
</feature>
<dbReference type="InterPro" id="IPR038765">
    <property type="entry name" value="Papain-like_cys_pep_sf"/>
</dbReference>
<evidence type="ECO:0000259" key="7">
    <source>
        <dbReference type="PROSITE" id="PS50802"/>
    </source>
</evidence>
<dbReference type="Pfam" id="PF02338">
    <property type="entry name" value="OTU"/>
    <property type="match status" value="1"/>
</dbReference>
<keyword evidence="9" id="KW-1185">Reference proteome</keyword>
<feature type="region of interest" description="Disordered" evidence="6">
    <location>
        <begin position="633"/>
        <end position="703"/>
    </location>
</feature>
<feature type="region of interest" description="Disordered" evidence="6">
    <location>
        <begin position="718"/>
        <end position="850"/>
    </location>
</feature>
<dbReference type="EMBL" id="JAHUTI010000220">
    <property type="protein sequence ID" value="MED6231821.1"/>
    <property type="molecule type" value="Genomic_DNA"/>
</dbReference>
<feature type="region of interest" description="Disordered" evidence="6">
    <location>
        <begin position="935"/>
        <end position="1055"/>
    </location>
</feature>
<dbReference type="Gene3D" id="3.90.70.80">
    <property type="match status" value="1"/>
</dbReference>
<feature type="domain" description="OTU" evidence="7">
    <location>
        <begin position="28"/>
        <end position="149"/>
    </location>
</feature>
<feature type="compositionally biased region" description="Pro residues" evidence="6">
    <location>
        <begin position="819"/>
        <end position="833"/>
    </location>
</feature>
<evidence type="ECO:0000256" key="6">
    <source>
        <dbReference type="SAM" id="MobiDB-lite"/>
    </source>
</evidence>
<dbReference type="InterPro" id="IPR003323">
    <property type="entry name" value="OTU_dom"/>
</dbReference>
<evidence type="ECO:0000256" key="4">
    <source>
        <dbReference type="ARBA" id="ARBA00022786"/>
    </source>
</evidence>
<organism evidence="8 9">
    <name type="scientific">Ataeniobius toweri</name>
    <dbReference type="NCBI Taxonomy" id="208326"/>
    <lineage>
        <taxon>Eukaryota</taxon>
        <taxon>Metazoa</taxon>
        <taxon>Chordata</taxon>
        <taxon>Craniata</taxon>
        <taxon>Vertebrata</taxon>
        <taxon>Euteleostomi</taxon>
        <taxon>Actinopterygii</taxon>
        <taxon>Neopterygii</taxon>
        <taxon>Teleostei</taxon>
        <taxon>Neoteleostei</taxon>
        <taxon>Acanthomorphata</taxon>
        <taxon>Ovalentaria</taxon>
        <taxon>Atherinomorphae</taxon>
        <taxon>Cyprinodontiformes</taxon>
        <taxon>Goodeidae</taxon>
        <taxon>Ataeniobius</taxon>
    </lineage>
</organism>
<dbReference type="InterPro" id="IPR050704">
    <property type="entry name" value="Peptidase_C85-like"/>
</dbReference>
<feature type="compositionally biased region" description="Polar residues" evidence="6">
    <location>
        <begin position="217"/>
        <end position="230"/>
    </location>
</feature>
<feature type="compositionally biased region" description="Low complexity" evidence="6">
    <location>
        <begin position="633"/>
        <end position="664"/>
    </location>
</feature>
<dbReference type="PANTHER" id="PTHR12419:SF9">
    <property type="entry name" value="OTU DOMAIN-CONTAINING PROTEIN 4"/>
    <property type="match status" value="1"/>
</dbReference>
<sequence>MDSGGNMQSNEERNAEKQMDNYLKSLGLHRKKIAKDGSCLFRAVAEQVLHCQSLHTEVRAKCVEFLKQNRDSYEAFIEGDFDEYLCKLQDPQQWVGEVEINALAVMYKRDFVIFQEPGKPAVKITDNNFEDKVQLCFLNGNHYDSVYPANHIKSAALCQSILYELLYEGVFKVERSCLGQTQRAGRPTDFLSDDCMGVCISSDESDQETKEPLWVENGTSSSFSKPSNHSYRGRGRARLLPERVRRSLNPTLLRNVEYDIWHKTKRAQQKMDYSIAAGMQFSVGDRCQVRLENGRTYKATIKEVPPNNGPVTVFIEELGKKQVALWSLRPLNDENSWTTVTNRDKRLSNGHGDWEGRGKGRGRGKPNPASSSSVSQATAVGSSGRVSKQHSWPPQATVEEQGGGKSSRKSLSSAEPSFGLTEKERLAKEEEELNVALVEIQLRDEHSFPALGSQAVLQAEPGRKKGGEKRRSQRNKTSPVEDIRAPSPSAGERPKSSTPPPAAPPAPAVSMSSNTTASLPAAKPAANSDSAGRSALNENMAAAAASGSASILPPTCVAAEAKTNTQSYASAAAVPVSPPPGIKPPAPSSASLFSFITPVLPPASSAPVPPSSTASPPPLSLAAAPTFIAPIAPSPTAAQGFTRPFSPLTSLPRSSSPSSSSSTMIPPPAQVKEAPPAQRNALPEIEGSLPAYQTSQSEKSVSQNLLQAVPNLVEASVSQAEKTAQHSLPEVQTQSQASLPESQVLTPQIQTEAQALALPQQVHTHSEVDSEPQTLLQPESEGTAVQSTPPSPEVSQSSQVPQSPSIQSSEDPLPQKSDSPPPASQQSHPPQPANLPQFHTHFPHPQAVPGTVPLQQLSQLYQDPLYPGFPQGEKGELAQIPPFSSSKSGDDLPKDVNILRFFFNLGVKAYTMPMFPPYIYLFPLQQYYTMQLKPPSHSPSPHYPCPSPPTKLQEPYQPTPCPPPSASPQYDHQTSPTEPPRPTEPSFNQNPYQGLTQPPPQRMQCASLPWQQVPPPRNPTCPVGYHSPPPPYSNPQPSSQGYHPGQAPVHSLYPSGAPPYPAFSVGYQPSSVPEDLQVSQGAMEQLQPTNPDPIHSHGHVRVLGPMETPPAANMANANNNRSIVVTTNYALKKEAGEGLTRTVLLVDPPLNNKPILAVLSDPDMSDASLRSGSSPGSPSNYRGRRKHFPNTKPYVIPGAVDPSQLVFTAGAVGMPEPLSVACSTEDDFEVDAFLMNYSGQRKPYRGRGGRGRSSYDPGRGGQRRRHGDQGAGTNFFNSSFRGRGRERGY</sequence>
<feature type="compositionally biased region" description="Low complexity" evidence="6">
    <location>
        <begin position="967"/>
        <end position="976"/>
    </location>
</feature>
<evidence type="ECO:0000313" key="9">
    <source>
        <dbReference type="Proteomes" id="UP001345963"/>
    </source>
</evidence>
<dbReference type="SUPFAM" id="SSF54001">
    <property type="entry name" value="Cysteine proteinases"/>
    <property type="match status" value="1"/>
</dbReference>
<feature type="compositionally biased region" description="Basic and acidic residues" evidence="6">
    <location>
        <begin position="342"/>
        <end position="358"/>
    </location>
</feature>
<evidence type="ECO:0000313" key="8">
    <source>
        <dbReference type="EMBL" id="MED6231821.1"/>
    </source>
</evidence>
<gene>
    <name evidence="8" type="ORF">ATANTOWER_009656</name>
</gene>
<dbReference type="InterPro" id="IPR002999">
    <property type="entry name" value="Tudor"/>
</dbReference>
<dbReference type="PROSITE" id="PS50802">
    <property type="entry name" value="OTU"/>
    <property type="match status" value="1"/>
</dbReference>
<reference evidence="8 9" key="1">
    <citation type="submission" date="2021-07" db="EMBL/GenBank/DDBJ databases">
        <authorList>
            <person name="Palmer J.M."/>
        </authorList>
    </citation>
    <scope>NUCLEOTIDE SEQUENCE [LARGE SCALE GENOMIC DNA]</scope>
    <source>
        <strain evidence="8 9">AT_MEX2019</strain>
        <tissue evidence="8">Muscle</tissue>
    </source>
</reference>
<evidence type="ECO:0000256" key="1">
    <source>
        <dbReference type="ARBA" id="ARBA00000707"/>
    </source>
</evidence>
<proteinExistence type="predicted"/>
<protein>
    <recommendedName>
        <fullName evidence="2">ubiquitinyl hydrolase 1</fullName>
        <ecNumber evidence="2">3.4.19.12</ecNumber>
    </recommendedName>
</protein>
<feature type="compositionally biased region" description="Pro residues" evidence="6">
    <location>
        <begin position="497"/>
        <end position="507"/>
    </location>
</feature>
<comment type="catalytic activity">
    <reaction evidence="1">
        <text>Thiol-dependent hydrolysis of ester, thioester, amide, peptide and isopeptide bonds formed by the C-terminal Gly of ubiquitin (a 76-residue protein attached to proteins as an intracellular targeting signal).</text>
        <dbReference type="EC" id="3.4.19.12"/>
    </reaction>
</comment>
<feature type="compositionally biased region" description="Basic residues" evidence="6">
    <location>
        <begin position="464"/>
        <end position="474"/>
    </location>
</feature>
<name>A0ABU7A170_9TELE</name>
<feature type="compositionally biased region" description="Low complexity" evidence="6">
    <location>
        <begin position="369"/>
        <end position="384"/>
    </location>
</feature>
<feature type="region of interest" description="Disordered" evidence="6">
    <location>
        <begin position="335"/>
        <end position="425"/>
    </location>
</feature>